<dbReference type="PANTHER" id="PTHR30250:SF10">
    <property type="entry name" value="LIPOPOLYSACCHARIDE BIOSYNTHESIS PROTEIN WZXC"/>
    <property type="match status" value="1"/>
</dbReference>
<keyword evidence="9" id="KW-1185">Reference proteome</keyword>
<comment type="similarity">
    <text evidence="2">Belongs to the polysaccharide synthase family.</text>
</comment>
<feature type="transmembrane region" description="Helical" evidence="7">
    <location>
        <begin position="111"/>
        <end position="131"/>
    </location>
</feature>
<evidence type="ECO:0000256" key="3">
    <source>
        <dbReference type="ARBA" id="ARBA00022475"/>
    </source>
</evidence>
<name>I3Z6T0_BELBD</name>
<dbReference type="KEGG" id="bbd:Belba_2388"/>
<dbReference type="RefSeq" id="WP_014772907.1">
    <property type="nucleotide sequence ID" value="NC_018010.1"/>
</dbReference>
<dbReference type="PANTHER" id="PTHR30250">
    <property type="entry name" value="PST FAMILY PREDICTED COLANIC ACID TRANSPORTER"/>
    <property type="match status" value="1"/>
</dbReference>
<organism evidence="8 9">
    <name type="scientific">Belliella baltica (strain DSM 15883 / CIP 108006 / LMG 21964 / BA134)</name>
    <dbReference type="NCBI Taxonomy" id="866536"/>
    <lineage>
        <taxon>Bacteria</taxon>
        <taxon>Pseudomonadati</taxon>
        <taxon>Bacteroidota</taxon>
        <taxon>Cytophagia</taxon>
        <taxon>Cytophagales</taxon>
        <taxon>Cyclobacteriaceae</taxon>
        <taxon>Belliella</taxon>
    </lineage>
</organism>
<dbReference type="AlphaFoldDB" id="I3Z6T0"/>
<protein>
    <submittedName>
        <fullName evidence="8">Membrane protein involved in the export of O-antigen and teichoic acid</fullName>
    </submittedName>
</protein>
<accession>I3Z6T0</accession>
<dbReference type="STRING" id="866536.Belba_2388"/>
<dbReference type="Proteomes" id="UP000006050">
    <property type="component" value="Chromosome"/>
</dbReference>
<feature type="transmembrane region" description="Helical" evidence="7">
    <location>
        <begin position="41"/>
        <end position="67"/>
    </location>
</feature>
<feature type="transmembrane region" description="Helical" evidence="7">
    <location>
        <begin position="79"/>
        <end position="105"/>
    </location>
</feature>
<evidence type="ECO:0000256" key="2">
    <source>
        <dbReference type="ARBA" id="ARBA00007430"/>
    </source>
</evidence>
<keyword evidence="6 7" id="KW-0472">Membrane</keyword>
<evidence type="ECO:0000256" key="4">
    <source>
        <dbReference type="ARBA" id="ARBA00022692"/>
    </source>
</evidence>
<gene>
    <name evidence="8" type="ordered locus">Belba_2388</name>
</gene>
<dbReference type="HOGENOM" id="CLU_026911_2_1_10"/>
<dbReference type="InterPro" id="IPR050833">
    <property type="entry name" value="Poly_Biosynth_Transport"/>
</dbReference>
<proteinExistence type="inferred from homology"/>
<feature type="transmembrane region" description="Helical" evidence="7">
    <location>
        <begin position="382"/>
        <end position="406"/>
    </location>
</feature>
<reference evidence="9" key="1">
    <citation type="submission" date="2012-06" db="EMBL/GenBank/DDBJ databases">
        <title>The complete genome of Belliella baltica DSM 15883.</title>
        <authorList>
            <person name="Lucas S."/>
            <person name="Copeland A."/>
            <person name="Lapidus A."/>
            <person name="Goodwin L."/>
            <person name="Pitluck S."/>
            <person name="Peters L."/>
            <person name="Mikhailova N."/>
            <person name="Davenport K."/>
            <person name="Kyrpides N."/>
            <person name="Mavromatis K."/>
            <person name="Pagani I."/>
            <person name="Ivanova N."/>
            <person name="Ovchinnikova G."/>
            <person name="Zeytun A."/>
            <person name="Detter J.C."/>
            <person name="Han C."/>
            <person name="Land M."/>
            <person name="Hauser L."/>
            <person name="Markowitz V."/>
            <person name="Cheng J.-F."/>
            <person name="Hugenholtz P."/>
            <person name="Woyke T."/>
            <person name="Wu D."/>
            <person name="Tindall B."/>
            <person name="Pomrenke H."/>
            <person name="Brambilla E."/>
            <person name="Klenk H.-P."/>
            <person name="Eisen J.A."/>
        </authorList>
    </citation>
    <scope>NUCLEOTIDE SEQUENCE [LARGE SCALE GENOMIC DNA]</scope>
    <source>
        <strain evidence="9">DSM 15883 / CIP 108006 / LMG 21964 / BA134</strain>
    </source>
</reference>
<keyword evidence="5 7" id="KW-1133">Transmembrane helix</keyword>
<dbReference type="eggNOG" id="COG2244">
    <property type="taxonomic scope" value="Bacteria"/>
</dbReference>
<sequence>MSIRKSLSSGILYTGITRYSGVLVSIVIGAILARLLTPAEFGVVALVTVFISFFNLLTDVGIGPAVIQNKKLTDEDVQSIFLLCILLGLVLTFLFFFSATLIASFYENKDLIPLIRLLSLTVFFSSLRIVPNALLLKKLKFKQIGFVTITVQLFSGILAIVLAYKGFSYYSLVFKSIFDSFITFVILFKLSPVKLILYLRKSALNKIIHFSSFQFLFNFINYFSRNTDNLLIGKFLSPVSLGFYDKSYQLMMMPVQNLTHVITPVLHPVLSEFQNDKLRILNAYTKVVRLLATIGFPISVFLYFTASEIILILYGVQWEKSIPVFKILALTVGIQMVLSSSGSIFQAINRTDLLFYSGAISAVFMVGGISYGIFIEKSLEGVGFGLIVAFLINFFQGFYILIKFALKGSVLYFFKSFLFPITTSIIIWLCLLSFQSIKIDNLYISLLGKIVISFSVFLLVNFFNKNNRNLALDFLKNRRAF</sequence>
<dbReference type="PATRIC" id="fig|866536.3.peg.2459"/>
<evidence type="ECO:0000313" key="9">
    <source>
        <dbReference type="Proteomes" id="UP000006050"/>
    </source>
</evidence>
<dbReference type="GO" id="GO:0005886">
    <property type="term" value="C:plasma membrane"/>
    <property type="evidence" value="ECO:0007669"/>
    <property type="project" value="UniProtKB-SubCell"/>
</dbReference>
<evidence type="ECO:0000256" key="7">
    <source>
        <dbReference type="SAM" id="Phobius"/>
    </source>
</evidence>
<feature type="transmembrane region" description="Helical" evidence="7">
    <location>
        <begin position="354"/>
        <end position="375"/>
    </location>
</feature>
<evidence type="ECO:0000256" key="5">
    <source>
        <dbReference type="ARBA" id="ARBA00022989"/>
    </source>
</evidence>
<feature type="transmembrane region" description="Helical" evidence="7">
    <location>
        <begin position="143"/>
        <end position="164"/>
    </location>
</feature>
<feature type="transmembrane region" description="Helical" evidence="7">
    <location>
        <begin position="294"/>
        <end position="315"/>
    </location>
</feature>
<dbReference type="EMBL" id="CP003281">
    <property type="protein sequence ID" value="AFL84948.1"/>
    <property type="molecule type" value="Genomic_DNA"/>
</dbReference>
<dbReference type="Pfam" id="PF13440">
    <property type="entry name" value="Polysacc_synt_3"/>
    <property type="match status" value="1"/>
</dbReference>
<feature type="transmembrane region" description="Helical" evidence="7">
    <location>
        <begin position="327"/>
        <end position="348"/>
    </location>
</feature>
<evidence type="ECO:0000256" key="6">
    <source>
        <dbReference type="ARBA" id="ARBA00023136"/>
    </source>
</evidence>
<dbReference type="CDD" id="cd13127">
    <property type="entry name" value="MATE_tuaB_like"/>
    <property type="match status" value="1"/>
</dbReference>
<feature type="transmembrane region" description="Helical" evidence="7">
    <location>
        <begin position="446"/>
        <end position="463"/>
    </location>
</feature>
<evidence type="ECO:0000313" key="8">
    <source>
        <dbReference type="EMBL" id="AFL84948.1"/>
    </source>
</evidence>
<keyword evidence="3" id="KW-1003">Cell membrane</keyword>
<feature type="transmembrane region" description="Helical" evidence="7">
    <location>
        <begin position="12"/>
        <end position="35"/>
    </location>
</feature>
<comment type="subcellular location">
    <subcellularLocation>
        <location evidence="1">Cell membrane</location>
        <topology evidence="1">Multi-pass membrane protein</topology>
    </subcellularLocation>
</comment>
<keyword evidence="4 7" id="KW-0812">Transmembrane</keyword>
<evidence type="ECO:0000256" key="1">
    <source>
        <dbReference type="ARBA" id="ARBA00004651"/>
    </source>
</evidence>
<feature type="transmembrane region" description="Helical" evidence="7">
    <location>
        <begin position="170"/>
        <end position="191"/>
    </location>
</feature>
<feature type="transmembrane region" description="Helical" evidence="7">
    <location>
        <begin position="412"/>
        <end position="434"/>
    </location>
</feature>